<keyword evidence="2" id="KW-0378">Hydrolase</keyword>
<evidence type="ECO:0000313" key="3">
    <source>
        <dbReference type="Proteomes" id="UP000199412"/>
    </source>
</evidence>
<dbReference type="RefSeq" id="WP_245699076.1">
    <property type="nucleotide sequence ID" value="NZ_FNAP01000002.1"/>
</dbReference>
<dbReference type="InterPro" id="IPR043692">
    <property type="entry name" value="UbiU"/>
</dbReference>
<evidence type="ECO:0000256" key="1">
    <source>
        <dbReference type="HAMAP-Rule" id="MF_02232"/>
    </source>
</evidence>
<dbReference type="STRING" id="69960.SAMN05421720_102243"/>
<keyword evidence="1" id="KW-0479">Metal-binding</keyword>
<comment type="subunit">
    <text evidence="1">Forms a heterodimer with UbiV.</text>
</comment>
<feature type="binding site" evidence="1">
    <location>
        <position position="182"/>
    </location>
    <ligand>
        <name>[4Fe-4S] cluster</name>
        <dbReference type="ChEBI" id="CHEBI:49883"/>
    </ligand>
</feature>
<sequence>MNAVPMELVCPAGTPAALAAAIDAGADAVYFGFRDRTNARNFPGLNFSPKELAEGIQTCKAKGARPMIAINTYPDAGDDSLWRRNVDICAEAGAGAVILCDMGLAGYAAKRHPDLRLHLSVQASASNAPSVKFYRDAFNIRRVVLPRVLTVEQIAALIAAVPGMETEVFVFGGLCVMAEGRCSMSGYATGISPNKDGACSPASHVRYEEHGEIMTSRLGNFTLNRFGAGEQAGYPTPCKGRYRVMGREMHLFEDPCSLDATPLLPEFAKAGVTALKVEGRQRGKAYVAQVVKNLKAAIAGEATDAAASRPFMEGAAGTTGVYAGSWH</sequence>
<keyword evidence="3" id="KW-1185">Reference proteome</keyword>
<dbReference type="GO" id="GO:0006508">
    <property type="term" value="P:proteolysis"/>
    <property type="evidence" value="ECO:0007669"/>
    <property type="project" value="UniProtKB-KW"/>
</dbReference>
<protein>
    <recommendedName>
        <fullName evidence="1">Ubiquinone biosynthesis protein UbiU</fullName>
    </recommendedName>
</protein>
<dbReference type="GO" id="GO:0051539">
    <property type="term" value="F:4 iron, 4 sulfur cluster binding"/>
    <property type="evidence" value="ECO:0007669"/>
    <property type="project" value="UniProtKB-UniRule"/>
</dbReference>
<proteinExistence type="inferred from homology"/>
<dbReference type="GO" id="GO:0006744">
    <property type="term" value="P:ubiquinone biosynthetic process"/>
    <property type="evidence" value="ECO:0007669"/>
    <property type="project" value="UniProtKB-UniRule"/>
</dbReference>
<comment type="function">
    <text evidence="1">Required for O(2)-independent ubiquinone (coenzyme Q) biosynthesis. Together with UbiV, is essential for the C6-hydroxylation reaction in the oxygen-independent ubiquinone biosynthesis pathway.</text>
</comment>
<evidence type="ECO:0000313" key="2">
    <source>
        <dbReference type="EMBL" id="SDD97415.1"/>
    </source>
</evidence>
<dbReference type="AlphaFoldDB" id="A0A1G6Z6C0"/>
<organism evidence="2 3">
    <name type="scientific">Rhodospira trueperi</name>
    <dbReference type="NCBI Taxonomy" id="69960"/>
    <lineage>
        <taxon>Bacteria</taxon>
        <taxon>Pseudomonadati</taxon>
        <taxon>Pseudomonadota</taxon>
        <taxon>Alphaproteobacteria</taxon>
        <taxon>Rhodospirillales</taxon>
        <taxon>Rhodospirillaceae</taxon>
        <taxon>Rhodospira</taxon>
    </lineage>
</organism>
<dbReference type="EMBL" id="FNAP01000002">
    <property type="protein sequence ID" value="SDD97415.1"/>
    <property type="molecule type" value="Genomic_DNA"/>
</dbReference>
<comment type="similarity">
    <text evidence="1">Belongs to the peptidase U32 family. UbiU subfamily.</text>
</comment>
<dbReference type="GO" id="GO:0046872">
    <property type="term" value="F:metal ion binding"/>
    <property type="evidence" value="ECO:0007669"/>
    <property type="project" value="UniProtKB-KW"/>
</dbReference>
<name>A0A1G6Z6C0_9PROT</name>
<dbReference type="GO" id="GO:0008233">
    <property type="term" value="F:peptidase activity"/>
    <property type="evidence" value="ECO:0007669"/>
    <property type="project" value="UniProtKB-KW"/>
</dbReference>
<keyword evidence="1" id="KW-0408">Iron</keyword>
<comment type="cofactor">
    <cofactor evidence="1">
        <name>[4Fe-4S] cluster</name>
        <dbReference type="ChEBI" id="CHEBI:49883"/>
    </cofactor>
</comment>
<dbReference type="UniPathway" id="UPA00232"/>
<keyword evidence="1" id="KW-0004">4Fe-4S</keyword>
<keyword evidence="2" id="KW-0645">Protease</keyword>
<dbReference type="HAMAP" id="MF_02232">
    <property type="entry name" value="UbiU"/>
    <property type="match status" value="1"/>
</dbReference>
<comment type="pathway">
    <text evidence="1">Cofactor biosynthesis; ubiquinone biosynthesis.</text>
</comment>
<gene>
    <name evidence="1" type="primary">ubiU</name>
    <name evidence="2" type="ORF">SAMN05421720_102243</name>
</gene>
<feature type="binding site" evidence="1">
    <location>
        <position position="175"/>
    </location>
    <ligand>
        <name>[4Fe-4S] cluster</name>
        <dbReference type="ChEBI" id="CHEBI:49883"/>
    </ligand>
</feature>
<accession>A0A1G6Z6C0</accession>
<keyword evidence="1" id="KW-0831">Ubiquinone biosynthesis</keyword>
<dbReference type="Proteomes" id="UP000199412">
    <property type="component" value="Unassembled WGS sequence"/>
</dbReference>
<reference evidence="2 3" key="1">
    <citation type="submission" date="2016-10" db="EMBL/GenBank/DDBJ databases">
        <authorList>
            <person name="de Groot N.N."/>
        </authorList>
    </citation>
    <scope>NUCLEOTIDE SEQUENCE [LARGE SCALE GENOMIC DNA]</scope>
    <source>
        <strain evidence="2 3">ATCC 700224</strain>
    </source>
</reference>
<keyword evidence="1" id="KW-0411">Iron-sulfur</keyword>
<dbReference type="PANTHER" id="PTHR30217">
    <property type="entry name" value="PEPTIDASE U32 FAMILY"/>
    <property type="match status" value="1"/>
</dbReference>
<feature type="binding site" evidence="1">
    <location>
        <position position="199"/>
    </location>
    <ligand>
        <name>[4Fe-4S] cluster</name>
        <dbReference type="ChEBI" id="CHEBI:49883"/>
    </ligand>
</feature>
<dbReference type="PANTHER" id="PTHR30217:SF3">
    <property type="entry name" value="UBIQUINONE BIOSYNTHESIS PROTEIN UBIU"/>
    <property type="match status" value="1"/>
</dbReference>
<dbReference type="InterPro" id="IPR051454">
    <property type="entry name" value="RNA/ubiquinone_mod_enzymes"/>
</dbReference>
<feature type="binding site" evidence="1">
    <location>
        <position position="238"/>
    </location>
    <ligand>
        <name>[4Fe-4S] cluster</name>
        <dbReference type="ChEBI" id="CHEBI:49883"/>
    </ligand>
</feature>
<dbReference type="InterPro" id="IPR001539">
    <property type="entry name" value="Peptidase_U32"/>
</dbReference>
<dbReference type="Pfam" id="PF01136">
    <property type="entry name" value="Peptidase_U32"/>
    <property type="match status" value="1"/>
</dbReference>